<feature type="region of interest" description="Disordered" evidence="1">
    <location>
        <begin position="1"/>
        <end position="27"/>
    </location>
</feature>
<keyword evidence="3" id="KW-1185">Reference proteome</keyword>
<comment type="caution">
    <text evidence="2">The sequence shown here is derived from an EMBL/GenBank/DDBJ whole genome shotgun (WGS) entry which is preliminary data.</text>
</comment>
<name>A0AAD8P6L3_TARER</name>
<accession>A0AAD8P6L3</accession>
<proteinExistence type="predicted"/>
<gene>
    <name evidence="2" type="ORF">QVD17_00005</name>
</gene>
<evidence type="ECO:0000313" key="3">
    <source>
        <dbReference type="Proteomes" id="UP001229421"/>
    </source>
</evidence>
<reference evidence="2" key="1">
    <citation type="journal article" date="2023" name="bioRxiv">
        <title>Improved chromosome-level genome assembly for marigold (Tagetes erecta).</title>
        <authorList>
            <person name="Jiang F."/>
            <person name="Yuan L."/>
            <person name="Wang S."/>
            <person name="Wang H."/>
            <person name="Xu D."/>
            <person name="Wang A."/>
            <person name="Fan W."/>
        </authorList>
    </citation>
    <scope>NUCLEOTIDE SEQUENCE</scope>
    <source>
        <strain evidence="2">WSJ</strain>
        <tissue evidence="2">Leaf</tissue>
    </source>
</reference>
<protein>
    <submittedName>
        <fullName evidence="2">Uncharacterized protein</fullName>
    </submittedName>
</protein>
<dbReference type="AlphaFoldDB" id="A0AAD8P6L3"/>
<dbReference type="Proteomes" id="UP001229421">
    <property type="component" value="Unassembled WGS sequence"/>
</dbReference>
<sequence length="105" mass="11007">MLPGADESLRNLIPPPPPGVSSVSAFRHIAPPSPRPLTSLRPMTSAFSSSLPLTSSTSTTVISVTLPIYTIASSSSTTIPLQGPRPTFITTSAPQWFSQPFSNGL</sequence>
<evidence type="ECO:0000256" key="1">
    <source>
        <dbReference type="SAM" id="MobiDB-lite"/>
    </source>
</evidence>
<organism evidence="2 3">
    <name type="scientific">Tagetes erecta</name>
    <name type="common">African marigold</name>
    <dbReference type="NCBI Taxonomy" id="13708"/>
    <lineage>
        <taxon>Eukaryota</taxon>
        <taxon>Viridiplantae</taxon>
        <taxon>Streptophyta</taxon>
        <taxon>Embryophyta</taxon>
        <taxon>Tracheophyta</taxon>
        <taxon>Spermatophyta</taxon>
        <taxon>Magnoliopsida</taxon>
        <taxon>eudicotyledons</taxon>
        <taxon>Gunneridae</taxon>
        <taxon>Pentapetalae</taxon>
        <taxon>asterids</taxon>
        <taxon>campanulids</taxon>
        <taxon>Asterales</taxon>
        <taxon>Asteraceae</taxon>
        <taxon>Asteroideae</taxon>
        <taxon>Heliantheae alliance</taxon>
        <taxon>Tageteae</taxon>
        <taxon>Tagetes</taxon>
    </lineage>
</organism>
<evidence type="ECO:0000313" key="2">
    <source>
        <dbReference type="EMBL" id="KAK1434269.1"/>
    </source>
</evidence>
<dbReference type="EMBL" id="JAUHHV010000001">
    <property type="protein sequence ID" value="KAK1434269.1"/>
    <property type="molecule type" value="Genomic_DNA"/>
</dbReference>